<gene>
    <name evidence="2" type="ordered locus">Sulba_2021</name>
</gene>
<evidence type="ECO:0000313" key="3">
    <source>
        <dbReference type="Proteomes" id="UP000006176"/>
    </source>
</evidence>
<dbReference type="OrthoDB" id="5340301at2"/>
<dbReference type="PATRIC" id="fig|760154.4.peg.2018"/>
<keyword evidence="1" id="KW-1133">Transmembrane helix</keyword>
<dbReference type="HOGENOM" id="CLU_2385039_0_0_7"/>
<dbReference type="RefSeq" id="WP_014770175.1">
    <property type="nucleotide sequence ID" value="NC_018002.1"/>
</dbReference>
<reference evidence="2 3" key="1">
    <citation type="submission" date="2012-06" db="EMBL/GenBank/DDBJ databases">
        <title>Complete sequence of Sulfurospirillum barnesii SES-3.</title>
        <authorList>
            <consortium name="US DOE Joint Genome Institute"/>
            <person name="Lucas S."/>
            <person name="Han J."/>
            <person name="Lapidus A."/>
            <person name="Cheng J.-F."/>
            <person name="Goodwin L."/>
            <person name="Pitluck S."/>
            <person name="Peters L."/>
            <person name="Ovchinnikova G."/>
            <person name="Lu M."/>
            <person name="Detter J.C."/>
            <person name="Han C."/>
            <person name="Tapia R."/>
            <person name="Land M."/>
            <person name="Hauser L."/>
            <person name="Kyrpides N."/>
            <person name="Ivanova N."/>
            <person name="Pagani I."/>
            <person name="Stolz J."/>
            <person name="Arkin A."/>
            <person name="Dehal P."/>
            <person name="Oremland R."/>
            <person name="Saltikov C."/>
            <person name="Basu P."/>
            <person name="Hollibaugh J."/>
            <person name="Newman D."/>
            <person name="Stolyar S."/>
            <person name="Hazen T."/>
            <person name="Woyke T."/>
        </authorList>
    </citation>
    <scope>NUCLEOTIDE SEQUENCE [LARGE SCALE GENOMIC DNA]</scope>
    <source>
        <strain evidence="3">ATCC 700032 / DSM 10660 / SES-3</strain>
    </source>
</reference>
<sequence>MEFLPQILLLSSLLLFGYFWFKPRTKPKPNPQKQEEIRQMYRQRLHAELERIQNPDERQAKKIVLLKEFAKELEFNLFFDKSDVQALMKELAGY</sequence>
<dbReference type="EMBL" id="CP003333">
    <property type="protein sequence ID" value="AFL69300.1"/>
    <property type="molecule type" value="Genomic_DNA"/>
</dbReference>
<keyword evidence="1" id="KW-0472">Membrane</keyword>
<keyword evidence="3" id="KW-1185">Reference proteome</keyword>
<name>I3XZC6_SULBS</name>
<proteinExistence type="predicted"/>
<evidence type="ECO:0000313" key="2">
    <source>
        <dbReference type="EMBL" id="AFL69300.1"/>
    </source>
</evidence>
<evidence type="ECO:0000256" key="1">
    <source>
        <dbReference type="SAM" id="Phobius"/>
    </source>
</evidence>
<dbReference type="KEGG" id="sba:Sulba_2021"/>
<dbReference type="STRING" id="760154.Sulba_2021"/>
<dbReference type="Proteomes" id="UP000006176">
    <property type="component" value="Chromosome"/>
</dbReference>
<organism evidence="2 3">
    <name type="scientific">Sulfurospirillum barnesii (strain ATCC 700032 / DSM 10660 / SES-3)</name>
    <dbReference type="NCBI Taxonomy" id="760154"/>
    <lineage>
        <taxon>Bacteria</taxon>
        <taxon>Pseudomonadati</taxon>
        <taxon>Campylobacterota</taxon>
        <taxon>Epsilonproteobacteria</taxon>
        <taxon>Campylobacterales</taxon>
        <taxon>Sulfurospirillaceae</taxon>
        <taxon>Sulfurospirillum</taxon>
    </lineage>
</organism>
<protein>
    <submittedName>
        <fullName evidence="2">Uncharacterized protein</fullName>
    </submittedName>
</protein>
<keyword evidence="1" id="KW-0812">Transmembrane</keyword>
<dbReference type="AlphaFoldDB" id="I3XZC6"/>
<feature type="transmembrane region" description="Helical" evidence="1">
    <location>
        <begin position="6"/>
        <end position="21"/>
    </location>
</feature>
<accession>I3XZC6</accession>